<protein>
    <submittedName>
        <fullName evidence="1">Uncharacterized protein</fullName>
    </submittedName>
</protein>
<dbReference type="EMBL" id="JAJJMB010007708">
    <property type="protein sequence ID" value="KAI3928587.1"/>
    <property type="molecule type" value="Genomic_DNA"/>
</dbReference>
<proteinExistence type="predicted"/>
<name>A0AAD4SYC8_9MAGN</name>
<comment type="caution">
    <text evidence="1">The sequence shown here is derived from an EMBL/GenBank/DDBJ whole genome shotgun (WGS) entry which is preliminary data.</text>
</comment>
<accession>A0AAD4SYC8</accession>
<evidence type="ECO:0000313" key="1">
    <source>
        <dbReference type="EMBL" id="KAI3928587.1"/>
    </source>
</evidence>
<evidence type="ECO:0000313" key="2">
    <source>
        <dbReference type="Proteomes" id="UP001202328"/>
    </source>
</evidence>
<dbReference type="Proteomes" id="UP001202328">
    <property type="component" value="Unassembled WGS sequence"/>
</dbReference>
<dbReference type="AlphaFoldDB" id="A0AAD4SYC8"/>
<sequence length="193" mass="21683">MVLETAKQDCSELNSPPREGIAKCTFDSMIHMGSIIVMSEWIKIEVPRICNQPMAALEPSNSVWQSMDSVEETQKKLDGTLDCNAHVLVLHENRIAAEDLRKKLTGYFSEKLENGVVQTRGTLEQQRAVIFSEPTFGWDSELRKKVLNELQKKHHTMTGRGLITTVVSRKPGLRRDKEVSTGAAGAFGFLRRV</sequence>
<keyword evidence="2" id="KW-1185">Reference proteome</keyword>
<reference evidence="1" key="1">
    <citation type="submission" date="2022-04" db="EMBL/GenBank/DDBJ databases">
        <title>A functionally conserved STORR gene fusion in Papaver species that diverged 16.8 million years ago.</title>
        <authorList>
            <person name="Catania T."/>
        </authorList>
    </citation>
    <scope>NUCLEOTIDE SEQUENCE</scope>
    <source>
        <strain evidence="1">S-188037</strain>
    </source>
</reference>
<organism evidence="1 2">
    <name type="scientific">Papaver atlanticum</name>
    <dbReference type="NCBI Taxonomy" id="357466"/>
    <lineage>
        <taxon>Eukaryota</taxon>
        <taxon>Viridiplantae</taxon>
        <taxon>Streptophyta</taxon>
        <taxon>Embryophyta</taxon>
        <taxon>Tracheophyta</taxon>
        <taxon>Spermatophyta</taxon>
        <taxon>Magnoliopsida</taxon>
        <taxon>Ranunculales</taxon>
        <taxon>Papaveraceae</taxon>
        <taxon>Papaveroideae</taxon>
        <taxon>Papaver</taxon>
    </lineage>
</organism>
<gene>
    <name evidence="1" type="ORF">MKW98_024188</name>
</gene>